<comment type="caution">
    <text evidence="3">The sequence shown here is derived from an EMBL/GenBank/DDBJ whole genome shotgun (WGS) entry which is preliminary data.</text>
</comment>
<feature type="region of interest" description="Disordered" evidence="1">
    <location>
        <begin position="93"/>
        <end position="113"/>
    </location>
</feature>
<evidence type="ECO:0000313" key="3">
    <source>
        <dbReference type="EMBL" id="KAL3790775.1"/>
    </source>
</evidence>
<name>A0ABD3PRX9_9STRA</name>
<feature type="domain" description="Mitochondrial splicing suppressor 51-like C-terminal" evidence="2">
    <location>
        <begin position="358"/>
        <end position="562"/>
    </location>
</feature>
<dbReference type="InterPro" id="IPR046824">
    <property type="entry name" value="Mss51-like_C"/>
</dbReference>
<dbReference type="Pfam" id="PF20179">
    <property type="entry name" value="MSS51_C"/>
    <property type="match status" value="1"/>
</dbReference>
<evidence type="ECO:0000256" key="1">
    <source>
        <dbReference type="SAM" id="MobiDB-lite"/>
    </source>
</evidence>
<gene>
    <name evidence="3" type="ORF">ACHAWO_007692</name>
</gene>
<accession>A0ABD3PRX9</accession>
<feature type="compositionally biased region" description="Acidic residues" evidence="1">
    <location>
        <begin position="96"/>
        <end position="110"/>
    </location>
</feature>
<evidence type="ECO:0000259" key="2">
    <source>
        <dbReference type="Pfam" id="PF20179"/>
    </source>
</evidence>
<proteinExistence type="predicted"/>
<feature type="region of interest" description="Disordered" evidence="1">
    <location>
        <begin position="1"/>
        <end position="30"/>
    </location>
</feature>
<evidence type="ECO:0000313" key="4">
    <source>
        <dbReference type="Proteomes" id="UP001530400"/>
    </source>
</evidence>
<keyword evidence="4" id="KW-1185">Reference proteome</keyword>
<reference evidence="3 4" key="1">
    <citation type="submission" date="2024-10" db="EMBL/GenBank/DDBJ databases">
        <title>Updated reference genomes for cyclostephanoid diatoms.</title>
        <authorList>
            <person name="Roberts W.R."/>
            <person name="Alverson A.J."/>
        </authorList>
    </citation>
    <scope>NUCLEOTIDE SEQUENCE [LARGE SCALE GENOMIC DNA]</scope>
    <source>
        <strain evidence="3 4">AJA010-31</strain>
    </source>
</reference>
<feature type="compositionally biased region" description="Basic and acidic residues" evidence="1">
    <location>
        <begin position="1"/>
        <end position="23"/>
    </location>
</feature>
<dbReference type="AlphaFoldDB" id="A0ABD3PRX9"/>
<sequence>MSEQMDHNINEQSHDDLDGHSQDEVSQEEDVSYMMEGYTPLNFNMNALALGDDSDSDDSQAAFGEMFAAGYYQLAPNENRRLNGVKTHAGEFTSQVDEDSHDNQESESDSEGIVPVDFEALAEQALRGLDEEHRVTLERCDPDDSSASIAAAGTNEREEDCCKETAAAAEEPDDRPVFEATFPPAEITADVSNEQVASGSLARRKFPAARMSDKSYAQNPTKQSKTINSNAVKEAMKAIRKTAPKLASALDERSSASSTAAAYQTASQASYDSMIKSTCQAIRGKNALSEEQKLSSHPIIPSGPLAAFRRNTPKARSAAHNMSRSATLSEAVYRLWPLICFRKKLSVLSESVWSSTEQQQRTQGTRNLTIHIIGADGVECSSEDSVRNSVGAFVRWLDAALKCGALSESLFTATRNNNAGIALTIEFSGPNMPTTMAGKTMNLLSQMQCNYAQRGLAAAICEFHRCEYHDSPKTADLTVAFNAGIWGYDSWKPTLLSMIGKTNETASGNRSGALFVITAYTCEECEDDEEVISNLIKDHVAANYHQLWEAESNLFASRVERITDSASAGRQYFENGAWQAWLFG</sequence>
<feature type="region of interest" description="Disordered" evidence="1">
    <location>
        <begin position="139"/>
        <end position="173"/>
    </location>
</feature>
<protein>
    <recommendedName>
        <fullName evidence="2">Mitochondrial splicing suppressor 51-like C-terminal domain-containing protein</fullName>
    </recommendedName>
</protein>
<organism evidence="3 4">
    <name type="scientific">Cyclotella atomus</name>
    <dbReference type="NCBI Taxonomy" id="382360"/>
    <lineage>
        <taxon>Eukaryota</taxon>
        <taxon>Sar</taxon>
        <taxon>Stramenopiles</taxon>
        <taxon>Ochrophyta</taxon>
        <taxon>Bacillariophyta</taxon>
        <taxon>Coscinodiscophyceae</taxon>
        <taxon>Thalassiosirophycidae</taxon>
        <taxon>Stephanodiscales</taxon>
        <taxon>Stephanodiscaceae</taxon>
        <taxon>Cyclotella</taxon>
    </lineage>
</organism>
<dbReference type="EMBL" id="JALLPJ020000486">
    <property type="protein sequence ID" value="KAL3790775.1"/>
    <property type="molecule type" value="Genomic_DNA"/>
</dbReference>
<dbReference type="Proteomes" id="UP001530400">
    <property type="component" value="Unassembled WGS sequence"/>
</dbReference>